<dbReference type="InterPro" id="IPR017805">
    <property type="entry name" value="SAM_MeTrfase_EasF-type_put"/>
</dbReference>
<dbReference type="Gene3D" id="3.40.50.150">
    <property type="entry name" value="Vaccinia Virus protein VP39"/>
    <property type="match status" value="1"/>
</dbReference>
<dbReference type="NCBIfam" id="TIGR03439">
    <property type="entry name" value="methyl_EasF"/>
    <property type="match status" value="1"/>
</dbReference>
<name>A0A507FC27_9FUNG</name>
<reference evidence="5 6" key="1">
    <citation type="journal article" date="2019" name="Sci. Rep.">
        <title>Comparative genomics of chytrid fungi reveal insights into the obligate biotrophic and pathogenic lifestyle of Synchytrium endobioticum.</title>
        <authorList>
            <person name="van de Vossenberg B.T.L.H."/>
            <person name="Warris S."/>
            <person name="Nguyen H.D.T."/>
            <person name="van Gent-Pelzer M.P.E."/>
            <person name="Joly D.L."/>
            <person name="van de Geest H.C."/>
            <person name="Bonants P.J.M."/>
            <person name="Smith D.S."/>
            <person name="Levesque C.A."/>
            <person name="van der Lee T.A.J."/>
        </authorList>
    </citation>
    <scope>NUCLEOTIDE SEQUENCE [LARGE SCALE GENOMIC DNA]</scope>
    <source>
        <strain evidence="5 6">CBS 675.73</strain>
    </source>
</reference>
<dbReference type="AlphaFoldDB" id="A0A507FC27"/>
<dbReference type="InterPro" id="IPR029063">
    <property type="entry name" value="SAM-dependent_MTases_sf"/>
</dbReference>
<evidence type="ECO:0000256" key="1">
    <source>
        <dbReference type="ARBA" id="ARBA00022603"/>
    </source>
</evidence>
<organism evidence="5 6">
    <name type="scientific">Chytriomyces confervae</name>
    <dbReference type="NCBI Taxonomy" id="246404"/>
    <lineage>
        <taxon>Eukaryota</taxon>
        <taxon>Fungi</taxon>
        <taxon>Fungi incertae sedis</taxon>
        <taxon>Chytridiomycota</taxon>
        <taxon>Chytridiomycota incertae sedis</taxon>
        <taxon>Chytridiomycetes</taxon>
        <taxon>Chytridiales</taxon>
        <taxon>Chytriomycetaceae</taxon>
        <taxon>Chytriomyces</taxon>
    </lineage>
</organism>
<keyword evidence="6" id="KW-1185">Reference proteome</keyword>
<feature type="compositionally biased region" description="Basic and acidic residues" evidence="3">
    <location>
        <begin position="20"/>
        <end position="29"/>
    </location>
</feature>
<feature type="compositionally biased region" description="Low complexity" evidence="3">
    <location>
        <begin position="37"/>
        <end position="52"/>
    </location>
</feature>
<dbReference type="PANTHER" id="PTHR43397">
    <property type="entry name" value="ERGOTHIONEINE BIOSYNTHESIS PROTEIN 1"/>
    <property type="match status" value="1"/>
</dbReference>
<sequence>MQQLHPSIHSKDLPSFTDPLHLRKDHDSDPPSDSEEYSSSASDSGFSSSSPPTLQLSDHGDASTLSESSRDPIPRNMTVLDIRSKSVESMADSAHLARVVAQTLSTRETVFPASSARFDAEQNGKRAFNNYNNNTAGVSTPIQDVLVRSIPTLVLYDDNGLDIFNDITHVDEYYITNAEMQIFKDKSDEIAQAHVGNNGVLIELGVGSMRKTRYLLDAIVSQNKSVTYYALDLSAQSLTQSLQPLALQFPSIKFVGLLGTYDDSLLYIKDHLARDNGSTRTLLWLGTSIGNTTRKEAAEFLERVKRLAMQDGDVLLCGIDRRNDASVVKTAYDDPKGVTRAFILNGLRHVERIFGGETGELFPLSKFEYVSLYNADLGRHEAYYRSLEKQRVEVDVDSLPHVFEFEEGELIFIEYSIKYDAEDIKRLMDQSGLRWAKEWLDQTERYSLHCFAK</sequence>
<dbReference type="Pfam" id="PF10017">
    <property type="entry name" value="Methyltransf_33"/>
    <property type="match status" value="1"/>
</dbReference>
<protein>
    <recommendedName>
        <fullName evidence="4">Histidine-specific methyltransferase SAM-dependent domain-containing protein</fullName>
    </recommendedName>
</protein>
<comment type="caution">
    <text evidence="5">The sequence shown here is derived from an EMBL/GenBank/DDBJ whole genome shotgun (WGS) entry which is preliminary data.</text>
</comment>
<keyword evidence="1" id="KW-0489">Methyltransferase</keyword>
<feature type="region of interest" description="Disordered" evidence="3">
    <location>
        <begin position="1"/>
        <end position="77"/>
    </location>
</feature>
<gene>
    <name evidence="5" type="ORF">CcCBS67573_g05046</name>
</gene>
<evidence type="ECO:0000259" key="4">
    <source>
        <dbReference type="Pfam" id="PF10017"/>
    </source>
</evidence>
<dbReference type="Proteomes" id="UP000320333">
    <property type="component" value="Unassembled WGS sequence"/>
</dbReference>
<proteinExistence type="predicted"/>
<dbReference type="PANTHER" id="PTHR43397:SF1">
    <property type="entry name" value="ERGOTHIONEINE BIOSYNTHESIS PROTEIN 1"/>
    <property type="match status" value="1"/>
</dbReference>
<dbReference type="GO" id="GO:0008168">
    <property type="term" value="F:methyltransferase activity"/>
    <property type="evidence" value="ECO:0007669"/>
    <property type="project" value="UniProtKB-KW"/>
</dbReference>
<feature type="domain" description="Histidine-specific methyltransferase SAM-dependent" evidence="4">
    <location>
        <begin position="148"/>
        <end position="452"/>
    </location>
</feature>
<evidence type="ECO:0000313" key="6">
    <source>
        <dbReference type="Proteomes" id="UP000320333"/>
    </source>
</evidence>
<keyword evidence="2" id="KW-0808">Transferase</keyword>
<evidence type="ECO:0000313" key="5">
    <source>
        <dbReference type="EMBL" id="TPX73692.1"/>
    </source>
</evidence>
<dbReference type="EMBL" id="QEAP01000170">
    <property type="protein sequence ID" value="TPX73692.1"/>
    <property type="molecule type" value="Genomic_DNA"/>
</dbReference>
<dbReference type="OrthoDB" id="659at2759"/>
<dbReference type="InterPro" id="IPR051128">
    <property type="entry name" value="EgtD_Methyltrsf_superfamily"/>
</dbReference>
<evidence type="ECO:0000256" key="2">
    <source>
        <dbReference type="ARBA" id="ARBA00022679"/>
    </source>
</evidence>
<dbReference type="GO" id="GO:0032259">
    <property type="term" value="P:methylation"/>
    <property type="evidence" value="ECO:0007669"/>
    <property type="project" value="UniProtKB-KW"/>
</dbReference>
<dbReference type="InterPro" id="IPR019257">
    <property type="entry name" value="MeTrfase_dom"/>
</dbReference>
<accession>A0A507FC27</accession>
<evidence type="ECO:0000256" key="3">
    <source>
        <dbReference type="SAM" id="MobiDB-lite"/>
    </source>
</evidence>
<dbReference type="STRING" id="246404.A0A507FC27"/>